<dbReference type="AlphaFoldDB" id="A0A1H4GLB3"/>
<dbReference type="NCBIfam" id="NF033788">
    <property type="entry name" value="HTH_metalloreg"/>
    <property type="match status" value="1"/>
</dbReference>
<dbReference type="Pfam" id="PF01022">
    <property type="entry name" value="HTH_5"/>
    <property type="match status" value="1"/>
</dbReference>
<dbReference type="PRINTS" id="PR00778">
    <property type="entry name" value="HTHARSR"/>
</dbReference>
<dbReference type="InterPro" id="IPR001845">
    <property type="entry name" value="HTH_ArsR_DNA-bd_dom"/>
</dbReference>
<dbReference type="EMBL" id="FNRL01000044">
    <property type="protein sequence ID" value="SEB10121.1"/>
    <property type="molecule type" value="Genomic_DNA"/>
</dbReference>
<proteinExistence type="predicted"/>
<evidence type="ECO:0000313" key="2">
    <source>
        <dbReference type="EMBL" id="SEB10121.1"/>
    </source>
</evidence>
<keyword evidence="2" id="KW-0238">DNA-binding</keyword>
<sequence>MSRLNYDPFQAIADNNRRQILMMLSEKSLSINLLADQFDISRPAVSKHIKVLEETGFISIRQEGRERLCELNSAGFDAVREWLTYYDQFWKRKLQNLEALLEQRKKGKKGR</sequence>
<dbReference type="PANTHER" id="PTHR38600:SF2">
    <property type="entry name" value="SLL0088 PROTEIN"/>
    <property type="match status" value="1"/>
</dbReference>
<dbReference type="SMART" id="SM00418">
    <property type="entry name" value="HTH_ARSR"/>
    <property type="match status" value="1"/>
</dbReference>
<gene>
    <name evidence="2" type="ORF">SAMN05660909_05447</name>
</gene>
<dbReference type="PROSITE" id="PS50987">
    <property type="entry name" value="HTH_ARSR_2"/>
    <property type="match status" value="1"/>
</dbReference>
<reference evidence="3" key="1">
    <citation type="submission" date="2016-10" db="EMBL/GenBank/DDBJ databases">
        <authorList>
            <person name="Varghese N."/>
            <person name="Submissions S."/>
        </authorList>
    </citation>
    <scope>NUCLEOTIDE SEQUENCE [LARGE SCALE GENOMIC DNA]</scope>
    <source>
        <strain evidence="3">DSM 23920</strain>
    </source>
</reference>
<dbReference type="OrthoDB" id="9799175at2"/>
<dbReference type="STRING" id="408074.SAMN05660909_05447"/>
<dbReference type="GO" id="GO:0003700">
    <property type="term" value="F:DNA-binding transcription factor activity"/>
    <property type="evidence" value="ECO:0007669"/>
    <property type="project" value="InterPro"/>
</dbReference>
<name>A0A1H4GLB3_9BACT</name>
<dbReference type="InterPro" id="IPR036388">
    <property type="entry name" value="WH-like_DNA-bd_sf"/>
</dbReference>
<accession>A0A1H4GLB3</accession>
<protein>
    <submittedName>
        <fullName evidence="2">DNA-binding transcriptional regulator, ArsR family</fullName>
    </submittedName>
</protein>
<evidence type="ECO:0000313" key="3">
    <source>
        <dbReference type="Proteomes" id="UP000199656"/>
    </source>
</evidence>
<dbReference type="Proteomes" id="UP000199656">
    <property type="component" value="Unassembled WGS sequence"/>
</dbReference>
<dbReference type="CDD" id="cd00090">
    <property type="entry name" value="HTH_ARSR"/>
    <property type="match status" value="1"/>
</dbReference>
<dbReference type="InterPro" id="IPR036390">
    <property type="entry name" value="WH_DNA-bd_sf"/>
</dbReference>
<evidence type="ECO:0000259" key="1">
    <source>
        <dbReference type="PROSITE" id="PS50987"/>
    </source>
</evidence>
<feature type="domain" description="HTH arsR-type" evidence="1">
    <location>
        <begin position="1"/>
        <end position="91"/>
    </location>
</feature>
<dbReference type="Gene3D" id="1.10.10.10">
    <property type="entry name" value="Winged helix-like DNA-binding domain superfamily/Winged helix DNA-binding domain"/>
    <property type="match status" value="1"/>
</dbReference>
<dbReference type="PANTHER" id="PTHR38600">
    <property type="entry name" value="TRANSCRIPTIONAL REGULATORY PROTEIN"/>
    <property type="match status" value="1"/>
</dbReference>
<dbReference type="InterPro" id="IPR011991">
    <property type="entry name" value="ArsR-like_HTH"/>
</dbReference>
<dbReference type="SUPFAM" id="SSF46785">
    <property type="entry name" value="Winged helix' DNA-binding domain"/>
    <property type="match status" value="1"/>
</dbReference>
<dbReference type="GO" id="GO:0003677">
    <property type="term" value="F:DNA binding"/>
    <property type="evidence" value="ECO:0007669"/>
    <property type="project" value="UniProtKB-KW"/>
</dbReference>
<keyword evidence="3" id="KW-1185">Reference proteome</keyword>
<organism evidence="2 3">
    <name type="scientific">Chitinophaga terrae</name>
    <name type="common">ex Kim and Jung 2007</name>
    <dbReference type="NCBI Taxonomy" id="408074"/>
    <lineage>
        <taxon>Bacteria</taxon>
        <taxon>Pseudomonadati</taxon>
        <taxon>Bacteroidota</taxon>
        <taxon>Chitinophagia</taxon>
        <taxon>Chitinophagales</taxon>
        <taxon>Chitinophagaceae</taxon>
        <taxon>Chitinophaga</taxon>
    </lineage>
</organism>
<dbReference type="RefSeq" id="WP_089766025.1">
    <property type="nucleotide sequence ID" value="NZ_BKAT01000067.1"/>
</dbReference>